<keyword evidence="1" id="KW-0853">WD repeat</keyword>
<dbReference type="PROSITE" id="PS50082">
    <property type="entry name" value="WD_REPEATS_2"/>
    <property type="match status" value="2"/>
</dbReference>
<dbReference type="GO" id="GO:0000127">
    <property type="term" value="C:transcription factor TFIIIC complex"/>
    <property type="evidence" value="ECO:0007669"/>
    <property type="project" value="InterPro"/>
</dbReference>
<evidence type="ECO:0000256" key="1">
    <source>
        <dbReference type="PROSITE-ProRule" id="PRU00221"/>
    </source>
</evidence>
<evidence type="ECO:0000313" key="3">
    <source>
        <dbReference type="EMBL" id="KAG8381583.1"/>
    </source>
</evidence>
<dbReference type="InterPro" id="IPR001680">
    <property type="entry name" value="WD40_rpt"/>
</dbReference>
<dbReference type="Proteomes" id="UP000826271">
    <property type="component" value="Unassembled WGS sequence"/>
</dbReference>
<sequence length="881" mass="97517">MSSRFQSAVFGSSLVYPNAVVWSEENLVAVACTNTVLILNPENPGVRGVVTVPSSKPFPLGVVDGGGEDLLSGCLLPFHLSRDTRPCVRSISWSPTGLANNAGCLLAVCTTGGRVKLYRFPFCEFSAEWIEVMDISEMLYNYFKSTNFGECEIISSESSDVILSQDNGCANDLPISSLRNDSKRRRPNAVSVMCSVHQLSDLMYLVATKDPDNLRDNVWQIVPFSDSEEKLPEKVSENCKLPLVTVQQYASRNTMLAAVTVSWSPILGTSENGLANPDNTTNCCSILAVGGKCGRISFWRIHAPERYSIVNSRSSGKALLVGLLRAHEAWITAISWALYDSSASNPHFVLATGSSDGRVKIWQVNGEELLKSSEVNHASFSLLKEVMTDDSATVSILSLTVPSHSPRKLLSAIGKGSGSFEVWILDMSANKFEKVGCYNAHDRIVTGLAWAFDGRCLYSCSQDNSMKSWIFVGNSLCEVPIPSSSLGSKNSPDVPFVFDSCFGLAVSPGNLATAVARRFDADLLNPMYQARTQRTAVEFLWIGGQQMDLSSTVCPHVNNEAFPGFSETELVWWQSNILWSLNQFENSSRVLIIWDIVAALLALKQSVPKYVDDIILKWLTSYFRSQFGNSTTSTSEALKFLPKLSSRQLHLINIISRRVVLKECKADNMSSKKHESEGLHGADEEHLNLWMELLRSSESELLERLVGFSFSASLSLLSCSSNDPNGLSQMEQWVSLNEKNVKDHSKFLAAEVRKVDKRRLQDEVNEPCNFCSAVVPFESREYAICSGVNCDTGVIQRHKLERCSITMRVRPTKPSWYCMCCKRWATKLAPTLIFTMPEYPSDFKSLVESSSYKDASTPLCPFCGILLQRSQPEYSLSPSPV</sequence>
<dbReference type="InterPro" id="IPR024761">
    <property type="entry name" value="TFIIIC_delta_N"/>
</dbReference>
<dbReference type="InterPro" id="IPR036322">
    <property type="entry name" value="WD40_repeat_dom_sf"/>
</dbReference>
<evidence type="ECO:0000259" key="2">
    <source>
        <dbReference type="Pfam" id="PF12657"/>
    </source>
</evidence>
<accession>A0AAV6XGS2</accession>
<dbReference type="SUPFAM" id="SSF50978">
    <property type="entry name" value="WD40 repeat-like"/>
    <property type="match status" value="1"/>
</dbReference>
<comment type="caution">
    <text evidence="3">The sequence shown here is derived from an EMBL/GenBank/DDBJ whole genome shotgun (WGS) entry which is preliminary data.</text>
</comment>
<feature type="domain" description="Transcription factor IIIC 90kDa subunit N-terminal" evidence="2">
    <location>
        <begin position="84"/>
        <end position="149"/>
    </location>
</feature>
<organism evidence="3 4">
    <name type="scientific">Buddleja alternifolia</name>
    <dbReference type="NCBI Taxonomy" id="168488"/>
    <lineage>
        <taxon>Eukaryota</taxon>
        <taxon>Viridiplantae</taxon>
        <taxon>Streptophyta</taxon>
        <taxon>Embryophyta</taxon>
        <taxon>Tracheophyta</taxon>
        <taxon>Spermatophyta</taxon>
        <taxon>Magnoliopsida</taxon>
        <taxon>eudicotyledons</taxon>
        <taxon>Gunneridae</taxon>
        <taxon>Pentapetalae</taxon>
        <taxon>asterids</taxon>
        <taxon>lamiids</taxon>
        <taxon>Lamiales</taxon>
        <taxon>Scrophulariaceae</taxon>
        <taxon>Buddlejeae</taxon>
        <taxon>Buddleja</taxon>
    </lineage>
</organism>
<dbReference type="PANTHER" id="PTHR15496:SF2">
    <property type="entry name" value="GENERAL TRANSCRIPTION FACTOR 3C POLYPEPTIDE 4"/>
    <property type="match status" value="1"/>
</dbReference>
<reference evidence="3" key="1">
    <citation type="submission" date="2019-10" db="EMBL/GenBank/DDBJ databases">
        <authorList>
            <person name="Zhang R."/>
            <person name="Pan Y."/>
            <person name="Wang J."/>
            <person name="Ma R."/>
            <person name="Yu S."/>
        </authorList>
    </citation>
    <scope>NUCLEOTIDE SEQUENCE</scope>
    <source>
        <strain evidence="3">LA-IB0</strain>
        <tissue evidence="3">Leaf</tissue>
    </source>
</reference>
<dbReference type="SMART" id="SM00320">
    <property type="entry name" value="WD40"/>
    <property type="match status" value="3"/>
</dbReference>
<dbReference type="InterPro" id="IPR044230">
    <property type="entry name" value="GTF3C4"/>
</dbReference>
<dbReference type="Gene3D" id="2.130.10.10">
    <property type="entry name" value="YVTN repeat-like/Quinoprotein amine dehydrogenase"/>
    <property type="match status" value="2"/>
</dbReference>
<dbReference type="Pfam" id="PF12657">
    <property type="entry name" value="TFIIIC_delta"/>
    <property type="match status" value="2"/>
</dbReference>
<feature type="repeat" description="WD" evidence="1">
    <location>
        <begin position="324"/>
        <end position="372"/>
    </location>
</feature>
<evidence type="ECO:0000313" key="4">
    <source>
        <dbReference type="Proteomes" id="UP000826271"/>
    </source>
</evidence>
<dbReference type="AlphaFoldDB" id="A0AAV6XGS2"/>
<proteinExistence type="predicted"/>
<feature type="domain" description="Transcription factor IIIC 90kDa subunit N-terminal" evidence="2">
    <location>
        <begin position="251"/>
        <end position="476"/>
    </location>
</feature>
<gene>
    <name evidence="3" type="ORF">BUALT_Bualt06G0136600</name>
</gene>
<dbReference type="EMBL" id="WHWC01000006">
    <property type="protein sequence ID" value="KAG8381583.1"/>
    <property type="molecule type" value="Genomic_DNA"/>
</dbReference>
<keyword evidence="4" id="KW-1185">Reference proteome</keyword>
<dbReference type="GO" id="GO:0006384">
    <property type="term" value="P:transcription initiation at RNA polymerase III promoter"/>
    <property type="evidence" value="ECO:0007669"/>
    <property type="project" value="InterPro"/>
</dbReference>
<name>A0AAV6XGS2_9LAMI</name>
<dbReference type="InterPro" id="IPR015943">
    <property type="entry name" value="WD40/YVTN_repeat-like_dom_sf"/>
</dbReference>
<protein>
    <recommendedName>
        <fullName evidence="2">Transcription factor IIIC 90kDa subunit N-terminal domain-containing protein</fullName>
    </recommendedName>
</protein>
<dbReference type="GO" id="GO:0004402">
    <property type="term" value="F:histone acetyltransferase activity"/>
    <property type="evidence" value="ECO:0007669"/>
    <property type="project" value="InterPro"/>
</dbReference>
<dbReference type="PANTHER" id="PTHR15496">
    <property type="entry name" value="GENERAL TRANSCRIPTION FACTOR 3C POLYPEPTIDE 4 FAMILY"/>
    <property type="match status" value="1"/>
</dbReference>
<feature type="repeat" description="WD" evidence="1">
    <location>
        <begin position="438"/>
        <end position="469"/>
    </location>
</feature>